<dbReference type="Pfam" id="PF00149">
    <property type="entry name" value="Metallophos"/>
    <property type="match status" value="1"/>
</dbReference>
<dbReference type="EMBL" id="CYYA01000004">
    <property type="protein sequence ID" value="CUM87381.1"/>
    <property type="molecule type" value="Genomic_DNA"/>
</dbReference>
<protein>
    <submittedName>
        <fullName evidence="2">Calcineurin-like phosphoesterase</fullName>
    </submittedName>
</protein>
<accession>A0A173SAS3</accession>
<dbReference type="SUPFAM" id="SSF56300">
    <property type="entry name" value="Metallo-dependent phosphatases"/>
    <property type="match status" value="1"/>
</dbReference>
<dbReference type="InterPro" id="IPR029052">
    <property type="entry name" value="Metallo-depent_PP-like"/>
</dbReference>
<dbReference type="STRING" id="39490.ERS852448_00876"/>
<sequence length="235" mass="27639">MHFYITGDTHGNFDRIEEFCQLNETTTDDVLIILGDAGINYWLDIRDWNVKNQIANMDITLFCVHGNHEGRPWESPSDYELFPWNGGLVYREEMYPNILFAKDGEIYHFNGYSAMAIGGAYSVDKYYRLSHGLQWFDTEQPDEAMKAFVEEQLERADWKVDIILSHTVPIEVEPVWAFIPGLDQSSVDKSTEKWLQTIYDRLEFSEWYAGHYHIENEDNGIRIMFEDYDEICTEE</sequence>
<gene>
    <name evidence="2" type="ORF">ERS852448_00876</name>
</gene>
<dbReference type="GO" id="GO:0016787">
    <property type="term" value="F:hydrolase activity"/>
    <property type="evidence" value="ECO:0007669"/>
    <property type="project" value="InterPro"/>
</dbReference>
<proteinExistence type="predicted"/>
<feature type="domain" description="Calcineurin-like phosphoesterase" evidence="1">
    <location>
        <begin position="1"/>
        <end position="213"/>
    </location>
</feature>
<dbReference type="GeneID" id="97391281"/>
<dbReference type="RefSeq" id="WP_055289587.1">
    <property type="nucleotide sequence ID" value="NZ_CP173382.1"/>
</dbReference>
<dbReference type="Gene3D" id="3.60.21.10">
    <property type="match status" value="1"/>
</dbReference>
<evidence type="ECO:0000313" key="3">
    <source>
        <dbReference type="Proteomes" id="UP000095492"/>
    </source>
</evidence>
<organism evidence="2 3">
    <name type="scientific">Eubacterium ramulus</name>
    <dbReference type="NCBI Taxonomy" id="39490"/>
    <lineage>
        <taxon>Bacteria</taxon>
        <taxon>Bacillati</taxon>
        <taxon>Bacillota</taxon>
        <taxon>Clostridia</taxon>
        <taxon>Eubacteriales</taxon>
        <taxon>Eubacteriaceae</taxon>
        <taxon>Eubacterium</taxon>
    </lineage>
</organism>
<evidence type="ECO:0000313" key="2">
    <source>
        <dbReference type="EMBL" id="CUM87381.1"/>
    </source>
</evidence>
<evidence type="ECO:0000259" key="1">
    <source>
        <dbReference type="Pfam" id="PF00149"/>
    </source>
</evidence>
<dbReference type="InterPro" id="IPR004843">
    <property type="entry name" value="Calcineurin-like_PHP"/>
</dbReference>
<dbReference type="AlphaFoldDB" id="A0A173SAS3"/>
<name>A0A173SAS3_EUBRA</name>
<dbReference type="OrthoDB" id="9787800at2"/>
<reference evidence="2 3" key="1">
    <citation type="submission" date="2015-09" db="EMBL/GenBank/DDBJ databases">
        <authorList>
            <consortium name="Pathogen Informatics"/>
        </authorList>
    </citation>
    <scope>NUCLEOTIDE SEQUENCE [LARGE SCALE GENOMIC DNA]</scope>
    <source>
        <strain evidence="2 3">2789STDY5608891</strain>
    </source>
</reference>
<dbReference type="CDD" id="cd00838">
    <property type="entry name" value="MPP_superfamily"/>
    <property type="match status" value="1"/>
</dbReference>
<dbReference type="Proteomes" id="UP000095492">
    <property type="component" value="Unassembled WGS sequence"/>
</dbReference>